<evidence type="ECO:0000313" key="9">
    <source>
        <dbReference type="Proteomes" id="UP000474630"/>
    </source>
</evidence>
<comment type="subcellular location">
    <subcellularLocation>
        <location evidence="1">Cell inner membrane</location>
    </subcellularLocation>
</comment>
<name>A0A6C0RHT6_9BACT</name>
<organism evidence="8 9">
    <name type="scientific">Draconibacterium halophilum</name>
    <dbReference type="NCBI Taxonomy" id="2706887"/>
    <lineage>
        <taxon>Bacteria</taxon>
        <taxon>Pseudomonadati</taxon>
        <taxon>Bacteroidota</taxon>
        <taxon>Bacteroidia</taxon>
        <taxon>Marinilabiliales</taxon>
        <taxon>Prolixibacteraceae</taxon>
        <taxon>Draconibacterium</taxon>
    </lineage>
</organism>
<accession>A0A6C0RHT6</accession>
<feature type="transmembrane region" description="Helical" evidence="7">
    <location>
        <begin position="21"/>
        <end position="49"/>
    </location>
</feature>
<keyword evidence="7" id="KW-0812">Transmembrane</keyword>
<evidence type="ECO:0000256" key="5">
    <source>
        <dbReference type="ARBA" id="ARBA00023136"/>
    </source>
</evidence>
<gene>
    <name evidence="8" type="ORF">G0Q07_19090</name>
</gene>
<dbReference type="Proteomes" id="UP000474630">
    <property type="component" value="Chromosome"/>
</dbReference>
<dbReference type="GO" id="GO:0016746">
    <property type="term" value="F:acyltransferase activity"/>
    <property type="evidence" value="ECO:0007669"/>
    <property type="project" value="UniProtKB-KW"/>
</dbReference>
<evidence type="ECO:0000313" key="8">
    <source>
        <dbReference type="EMBL" id="QIA09679.1"/>
    </source>
</evidence>
<evidence type="ECO:0000256" key="7">
    <source>
        <dbReference type="SAM" id="Phobius"/>
    </source>
</evidence>
<dbReference type="EMBL" id="CP048409">
    <property type="protein sequence ID" value="QIA09679.1"/>
    <property type="molecule type" value="Genomic_DNA"/>
</dbReference>
<keyword evidence="4 8" id="KW-0808">Transferase</keyword>
<keyword evidence="2" id="KW-1003">Cell membrane</keyword>
<protein>
    <submittedName>
        <fullName evidence="8">Lysophospholipid acyltransferase family protein</fullName>
    </submittedName>
</protein>
<evidence type="ECO:0000256" key="4">
    <source>
        <dbReference type="ARBA" id="ARBA00022679"/>
    </source>
</evidence>
<evidence type="ECO:0000256" key="6">
    <source>
        <dbReference type="ARBA" id="ARBA00023315"/>
    </source>
</evidence>
<keyword evidence="5 7" id="KW-0472">Membrane</keyword>
<keyword evidence="6 8" id="KW-0012">Acyltransferase</keyword>
<dbReference type="Pfam" id="PF03279">
    <property type="entry name" value="Lip_A_acyltrans"/>
    <property type="match status" value="1"/>
</dbReference>
<keyword evidence="7" id="KW-1133">Transmembrane helix</keyword>
<dbReference type="PANTHER" id="PTHR30606:SF10">
    <property type="entry name" value="PHOSPHATIDYLINOSITOL MANNOSIDE ACYLTRANSFERASE"/>
    <property type="match status" value="1"/>
</dbReference>
<dbReference type="GO" id="GO:0005886">
    <property type="term" value="C:plasma membrane"/>
    <property type="evidence" value="ECO:0007669"/>
    <property type="project" value="UniProtKB-SubCell"/>
</dbReference>
<keyword evidence="3" id="KW-0997">Cell inner membrane</keyword>
<proteinExistence type="predicted"/>
<dbReference type="CDD" id="cd07984">
    <property type="entry name" value="LPLAT_LABLAT-like"/>
    <property type="match status" value="1"/>
</dbReference>
<reference evidence="8 9" key="1">
    <citation type="submission" date="2020-02" db="EMBL/GenBank/DDBJ databases">
        <title>Genome sequencing for Draconibacterium sp. strain M1.</title>
        <authorList>
            <person name="Park S.-J."/>
        </authorList>
    </citation>
    <scope>NUCLEOTIDE SEQUENCE [LARGE SCALE GENOMIC DNA]</scope>
    <source>
        <strain evidence="8 9">M1</strain>
    </source>
</reference>
<dbReference type="RefSeq" id="WP_163348648.1">
    <property type="nucleotide sequence ID" value="NZ_CP048409.1"/>
</dbReference>
<dbReference type="InterPro" id="IPR004960">
    <property type="entry name" value="LipA_acyltrans"/>
</dbReference>
<sequence length="311" mass="36753">MSKKKKQNRKSSDLFKHPGKWAVVLLLKAIAMLPFGFLYLFSDVFYFFIKGVIKYRNEVITDNLKHAFPEKSKKEIFLLRNRFYRYFCDVSLESIKLYHLSEEQLKQRVQFSGTEKLNELAEKRNGAILLAFHYNNWEWSSALQQELRCRLLMVYNKMRDNEAMDGFLQNAREKWGGEAVQMGRAAKVTFQYFAKKGPVVVGLIADQSALASSQMWAMFMNREAAFFPGPVKIARKTNQPVFFQHAIRLGRGKYEYKYTLLVDEPAKIDENEILIRYIEKMEEVIKTNPEYYLWSHKRWKHKRPEGKALIQ</sequence>
<evidence type="ECO:0000256" key="3">
    <source>
        <dbReference type="ARBA" id="ARBA00022519"/>
    </source>
</evidence>
<evidence type="ECO:0000256" key="2">
    <source>
        <dbReference type="ARBA" id="ARBA00022475"/>
    </source>
</evidence>
<evidence type="ECO:0000256" key="1">
    <source>
        <dbReference type="ARBA" id="ARBA00004533"/>
    </source>
</evidence>
<dbReference type="PANTHER" id="PTHR30606">
    <property type="entry name" value="LIPID A BIOSYNTHESIS LAUROYL ACYLTRANSFERASE"/>
    <property type="match status" value="1"/>
</dbReference>
<dbReference type="AlphaFoldDB" id="A0A6C0RHT6"/>
<dbReference type="KEGG" id="drc:G0Q07_19090"/>
<keyword evidence="9" id="KW-1185">Reference proteome</keyword>
<dbReference type="GO" id="GO:0009247">
    <property type="term" value="P:glycolipid biosynthetic process"/>
    <property type="evidence" value="ECO:0007669"/>
    <property type="project" value="UniProtKB-ARBA"/>
</dbReference>